<dbReference type="AlphaFoldDB" id="A0A9D2RZW0"/>
<comment type="similarity">
    <text evidence="2">Belongs to the nucleobase:cation symporter-2 (NCS2) (TC 2.A.40) family.</text>
</comment>
<keyword evidence="4" id="KW-1003">Cell membrane</keyword>
<dbReference type="PROSITE" id="PS01116">
    <property type="entry name" value="XANTH_URACIL_PERMASE"/>
    <property type="match status" value="1"/>
</dbReference>
<feature type="transmembrane region" description="Helical" evidence="8">
    <location>
        <begin position="71"/>
        <end position="92"/>
    </location>
</feature>
<keyword evidence="7 8" id="KW-0472">Membrane</keyword>
<evidence type="ECO:0000313" key="10">
    <source>
        <dbReference type="Proteomes" id="UP000824214"/>
    </source>
</evidence>
<feature type="transmembrane region" description="Helical" evidence="8">
    <location>
        <begin position="203"/>
        <end position="225"/>
    </location>
</feature>
<feature type="transmembrane region" description="Helical" evidence="8">
    <location>
        <begin position="136"/>
        <end position="154"/>
    </location>
</feature>
<evidence type="ECO:0000256" key="1">
    <source>
        <dbReference type="ARBA" id="ARBA00004651"/>
    </source>
</evidence>
<reference evidence="9" key="1">
    <citation type="journal article" date="2021" name="PeerJ">
        <title>Extensive microbial diversity within the chicken gut microbiome revealed by metagenomics and culture.</title>
        <authorList>
            <person name="Gilroy R."/>
            <person name="Ravi A."/>
            <person name="Getino M."/>
            <person name="Pursley I."/>
            <person name="Horton D.L."/>
            <person name="Alikhan N.F."/>
            <person name="Baker D."/>
            <person name="Gharbi K."/>
            <person name="Hall N."/>
            <person name="Watson M."/>
            <person name="Adriaenssens E.M."/>
            <person name="Foster-Nyarko E."/>
            <person name="Jarju S."/>
            <person name="Secka A."/>
            <person name="Antonio M."/>
            <person name="Oren A."/>
            <person name="Chaudhuri R.R."/>
            <person name="La Ragione R."/>
            <person name="Hildebrand F."/>
            <person name="Pallen M.J."/>
        </authorList>
    </citation>
    <scope>NUCLEOTIDE SEQUENCE</scope>
    <source>
        <strain evidence="9">ChiBcolR8-3208</strain>
    </source>
</reference>
<comment type="caution">
    <text evidence="9">The sequence shown here is derived from an EMBL/GenBank/DDBJ whole genome shotgun (WGS) entry which is preliminary data.</text>
</comment>
<feature type="transmembrane region" description="Helical" evidence="8">
    <location>
        <begin position="47"/>
        <end position="64"/>
    </location>
</feature>
<feature type="transmembrane region" description="Helical" evidence="8">
    <location>
        <begin position="408"/>
        <end position="425"/>
    </location>
</feature>
<evidence type="ECO:0000256" key="7">
    <source>
        <dbReference type="ARBA" id="ARBA00023136"/>
    </source>
</evidence>
<comment type="subcellular location">
    <subcellularLocation>
        <location evidence="1">Cell membrane</location>
        <topology evidence="1">Multi-pass membrane protein</topology>
    </subcellularLocation>
</comment>
<feature type="transmembrane region" description="Helical" evidence="8">
    <location>
        <begin position="245"/>
        <end position="272"/>
    </location>
</feature>
<feature type="transmembrane region" description="Helical" evidence="8">
    <location>
        <begin position="104"/>
        <end position="124"/>
    </location>
</feature>
<dbReference type="InterPro" id="IPR006042">
    <property type="entry name" value="Xan_ur_permease"/>
</dbReference>
<dbReference type="GO" id="GO:0042907">
    <property type="term" value="F:xanthine transmembrane transporter activity"/>
    <property type="evidence" value="ECO:0007669"/>
    <property type="project" value="TreeGrafter"/>
</dbReference>
<evidence type="ECO:0000256" key="8">
    <source>
        <dbReference type="SAM" id="Phobius"/>
    </source>
</evidence>
<feature type="transmembrane region" description="Helical" evidence="8">
    <location>
        <begin position="21"/>
        <end position="41"/>
    </location>
</feature>
<dbReference type="GO" id="GO:0005886">
    <property type="term" value="C:plasma membrane"/>
    <property type="evidence" value="ECO:0007669"/>
    <property type="project" value="UniProtKB-SubCell"/>
</dbReference>
<feature type="transmembrane region" description="Helical" evidence="8">
    <location>
        <begin position="367"/>
        <end position="396"/>
    </location>
</feature>
<dbReference type="Pfam" id="PF00860">
    <property type="entry name" value="Xan_ur_permease"/>
    <property type="match status" value="1"/>
</dbReference>
<accession>A0A9D2RZW0</accession>
<organism evidence="9 10">
    <name type="scientific">Candidatus Acutalibacter ornithocaccae</name>
    <dbReference type="NCBI Taxonomy" id="2838416"/>
    <lineage>
        <taxon>Bacteria</taxon>
        <taxon>Bacillati</taxon>
        <taxon>Bacillota</taxon>
        <taxon>Clostridia</taxon>
        <taxon>Eubacteriales</taxon>
        <taxon>Acutalibacteraceae</taxon>
        <taxon>Acutalibacter</taxon>
    </lineage>
</organism>
<keyword evidence="5 8" id="KW-0812">Transmembrane</keyword>
<dbReference type="PANTHER" id="PTHR42810:SF4">
    <property type="entry name" value="URIC ACID TRANSPORTER UACT"/>
    <property type="match status" value="1"/>
</dbReference>
<sequence length="465" mass="48693">MKQSNSAVGYLPEERPGFVKLLLYAIQQVIVMFPATVTVALVTGFQVSTTIFASGLATLCFILITGRKIPLYYGSSFAYLTAIASMCAAEGFEKVDGILPTEAIQYAQFGIIFSGLISIAAGLLVKFFGKKVVETILPASITGPVAMIIGLTLAGNALSDAIPAATEGATTETVAWTVVALVTLLSTILYARYLKGFLGQLPLLLGVLTGSVVAGIFFATGTNLFREVPAAALDTSLWKLGDGSIFAVPAFSLPKVSWTAVAAIMPIAIATIPESTAHMYQLDIYVNDVAKRKGSKKKYDLIGLLDRNLIGDGICDMISGVVGGPAGTNYGENISTMAITKVFSVPVLAVAAVIAMIVSFFTPLIRVIYGIPLAVIGGLEVYLFGAIAAQGIAIMIEKKVDMFSSKNIAVIASIMVIGIGGQYAFGGNIPFFGLQVPCIAGAAIFGIVLNLLLSIGEKKAKAEKE</sequence>
<dbReference type="InterPro" id="IPR006043">
    <property type="entry name" value="NCS2"/>
</dbReference>
<evidence type="ECO:0000256" key="4">
    <source>
        <dbReference type="ARBA" id="ARBA00022475"/>
    </source>
</evidence>
<reference evidence="9" key="2">
    <citation type="submission" date="2021-04" db="EMBL/GenBank/DDBJ databases">
        <authorList>
            <person name="Gilroy R."/>
        </authorList>
    </citation>
    <scope>NUCLEOTIDE SEQUENCE</scope>
    <source>
        <strain evidence="9">ChiBcolR8-3208</strain>
    </source>
</reference>
<name>A0A9D2RZW0_9FIRM</name>
<dbReference type="Proteomes" id="UP000824214">
    <property type="component" value="Unassembled WGS sequence"/>
</dbReference>
<dbReference type="EMBL" id="DWXZ01000183">
    <property type="protein sequence ID" value="HJB38106.1"/>
    <property type="molecule type" value="Genomic_DNA"/>
</dbReference>
<evidence type="ECO:0000256" key="6">
    <source>
        <dbReference type="ARBA" id="ARBA00022989"/>
    </source>
</evidence>
<evidence type="ECO:0000313" key="9">
    <source>
        <dbReference type="EMBL" id="HJB38106.1"/>
    </source>
</evidence>
<evidence type="ECO:0000256" key="5">
    <source>
        <dbReference type="ARBA" id="ARBA00022692"/>
    </source>
</evidence>
<feature type="transmembrane region" description="Helical" evidence="8">
    <location>
        <begin position="174"/>
        <end position="191"/>
    </location>
</feature>
<keyword evidence="3" id="KW-0813">Transport</keyword>
<gene>
    <name evidence="9" type="ORF">H9942_08585</name>
</gene>
<feature type="transmembrane region" description="Helical" evidence="8">
    <location>
        <begin position="431"/>
        <end position="453"/>
    </location>
</feature>
<dbReference type="PANTHER" id="PTHR42810">
    <property type="entry name" value="PURINE PERMEASE C1399.01C-RELATED"/>
    <property type="match status" value="1"/>
</dbReference>
<evidence type="ECO:0000256" key="3">
    <source>
        <dbReference type="ARBA" id="ARBA00022448"/>
    </source>
</evidence>
<proteinExistence type="inferred from homology"/>
<feature type="transmembrane region" description="Helical" evidence="8">
    <location>
        <begin position="342"/>
        <end position="361"/>
    </location>
</feature>
<keyword evidence="6 8" id="KW-1133">Transmembrane helix</keyword>
<evidence type="ECO:0000256" key="2">
    <source>
        <dbReference type="ARBA" id="ARBA00008821"/>
    </source>
</evidence>
<protein>
    <submittedName>
        <fullName evidence="9">Xanthine permease</fullName>
    </submittedName>
</protein>